<evidence type="ECO:0000313" key="3">
    <source>
        <dbReference type="WBParaSite" id="OFLC_0001305001-mRNA-1"/>
    </source>
</evidence>
<reference evidence="1 2" key="2">
    <citation type="submission" date="2018-11" db="EMBL/GenBank/DDBJ databases">
        <authorList>
            <consortium name="Pathogen Informatics"/>
        </authorList>
    </citation>
    <scope>NUCLEOTIDE SEQUENCE [LARGE SCALE GENOMIC DNA]</scope>
</reference>
<proteinExistence type="predicted"/>
<reference evidence="3" key="1">
    <citation type="submission" date="2016-06" db="UniProtKB">
        <authorList>
            <consortium name="WormBaseParasite"/>
        </authorList>
    </citation>
    <scope>IDENTIFICATION</scope>
</reference>
<name>A0A183HZY7_9BILA</name>
<dbReference type="Proteomes" id="UP000267606">
    <property type="component" value="Unassembled WGS sequence"/>
</dbReference>
<dbReference type="EMBL" id="UZAJ01040024">
    <property type="protein sequence ID" value="VDP12808.1"/>
    <property type="molecule type" value="Genomic_DNA"/>
</dbReference>
<keyword evidence="2" id="KW-1185">Reference proteome</keyword>
<sequence length="106" mass="12052">MRNRTDTLLNKRPPPLHFTSHHIYVCMCTYPRIHIPTGKVNDGWMEWVGCWCWLAICSSPASTIHSSNLPSRIIEPFLPSLPVLCQHNTTHTTTNHSPVGHSDTDH</sequence>
<accession>A0A183HZY7</accession>
<protein>
    <submittedName>
        <fullName evidence="3">Ovule protein</fullName>
    </submittedName>
</protein>
<organism evidence="3">
    <name type="scientific">Onchocerca flexuosa</name>
    <dbReference type="NCBI Taxonomy" id="387005"/>
    <lineage>
        <taxon>Eukaryota</taxon>
        <taxon>Metazoa</taxon>
        <taxon>Ecdysozoa</taxon>
        <taxon>Nematoda</taxon>
        <taxon>Chromadorea</taxon>
        <taxon>Rhabditida</taxon>
        <taxon>Spirurina</taxon>
        <taxon>Spiruromorpha</taxon>
        <taxon>Filarioidea</taxon>
        <taxon>Onchocercidae</taxon>
        <taxon>Onchocerca</taxon>
    </lineage>
</organism>
<gene>
    <name evidence="1" type="ORF">OFLC_LOCUS13049</name>
</gene>
<dbReference type="AlphaFoldDB" id="A0A183HZY7"/>
<evidence type="ECO:0000313" key="1">
    <source>
        <dbReference type="EMBL" id="VDP12808.1"/>
    </source>
</evidence>
<dbReference type="WBParaSite" id="OFLC_0001305001-mRNA-1">
    <property type="protein sequence ID" value="OFLC_0001305001-mRNA-1"/>
    <property type="gene ID" value="OFLC_0001305001"/>
</dbReference>
<evidence type="ECO:0000313" key="2">
    <source>
        <dbReference type="Proteomes" id="UP000267606"/>
    </source>
</evidence>